<dbReference type="InterPro" id="IPR002575">
    <property type="entry name" value="Aminoglycoside_PTrfase"/>
</dbReference>
<organism evidence="2 3">
    <name type="scientific">Agrilactobacillus composti DSM 18527 = JCM 14202</name>
    <dbReference type="NCBI Taxonomy" id="1423734"/>
    <lineage>
        <taxon>Bacteria</taxon>
        <taxon>Bacillati</taxon>
        <taxon>Bacillota</taxon>
        <taxon>Bacilli</taxon>
        <taxon>Lactobacillales</taxon>
        <taxon>Lactobacillaceae</taxon>
        <taxon>Agrilactobacillus</taxon>
    </lineage>
</organism>
<dbReference type="SUPFAM" id="SSF56112">
    <property type="entry name" value="Protein kinase-like (PK-like)"/>
    <property type="match status" value="1"/>
</dbReference>
<dbReference type="PATRIC" id="fig|1423734.3.peg.1804"/>
<sequence>MIEKILTYLKVKEIPKLLGLQPTVKVTFLAQGEYNQNFLLTDGQNPQQFVLRFNYGSQLPIDNQIRYEYQALQWLQRSHVTPKVYYVDDSQDFFDQGLLIEAFLPGRPLDYHQDLTVAARIFGRIHRLKIDRQAQQQFLAEKQDILAARVRECTTLLTPVFASKVIAQPVQQLLADALDNCRQHVAQQRFFTDLDLWAVNNTEVNSHNFIIGQQGWLIDWEKPVISHPVQDISQFLASTTTLWRSDVRLTFAQKQGFMDQYLAVTGFDPTDFLTALAIYHPYLMLRALSWSTMAYDSYLSDTKALKNEVIFQKVKSYLDPAFLAQALQEQVFAHD</sequence>
<name>A0A0R1XSB1_9LACO</name>
<dbReference type="Gene3D" id="3.90.1200.10">
    <property type="match status" value="1"/>
</dbReference>
<dbReference type="Pfam" id="PF01636">
    <property type="entry name" value="APH"/>
    <property type="match status" value="1"/>
</dbReference>
<proteinExistence type="predicted"/>
<dbReference type="AlphaFoldDB" id="A0A0R1XSB1"/>
<dbReference type="RefSeq" id="WP_057003047.1">
    <property type="nucleotide sequence ID" value="NZ_AZGA01000088.1"/>
</dbReference>
<dbReference type="STRING" id="1423734.FC83_GL001785"/>
<comment type="caution">
    <text evidence="2">The sequence shown here is derived from an EMBL/GenBank/DDBJ whole genome shotgun (WGS) entry which is preliminary data.</text>
</comment>
<gene>
    <name evidence="2" type="ORF">FC83_GL001785</name>
</gene>
<evidence type="ECO:0000259" key="1">
    <source>
        <dbReference type="Pfam" id="PF01636"/>
    </source>
</evidence>
<feature type="domain" description="Aminoglycoside phosphotransferase" evidence="1">
    <location>
        <begin position="26"/>
        <end position="256"/>
    </location>
</feature>
<keyword evidence="3" id="KW-1185">Reference proteome</keyword>
<dbReference type="InterPro" id="IPR011009">
    <property type="entry name" value="Kinase-like_dom_sf"/>
</dbReference>
<dbReference type="Proteomes" id="UP000051236">
    <property type="component" value="Unassembled WGS sequence"/>
</dbReference>
<dbReference type="Gene3D" id="3.30.200.20">
    <property type="entry name" value="Phosphorylase Kinase, domain 1"/>
    <property type="match status" value="1"/>
</dbReference>
<protein>
    <submittedName>
        <fullName evidence="2">Phosphotransferase enzyme family</fullName>
    </submittedName>
</protein>
<accession>A0A0R1XSB1</accession>
<reference evidence="2 3" key="1">
    <citation type="journal article" date="2015" name="Genome Announc.">
        <title>Expanding the biotechnology potential of lactobacilli through comparative genomics of 213 strains and associated genera.</title>
        <authorList>
            <person name="Sun Z."/>
            <person name="Harris H.M."/>
            <person name="McCann A."/>
            <person name="Guo C."/>
            <person name="Argimon S."/>
            <person name="Zhang W."/>
            <person name="Yang X."/>
            <person name="Jeffery I.B."/>
            <person name="Cooney J.C."/>
            <person name="Kagawa T.F."/>
            <person name="Liu W."/>
            <person name="Song Y."/>
            <person name="Salvetti E."/>
            <person name="Wrobel A."/>
            <person name="Rasinkangas P."/>
            <person name="Parkhill J."/>
            <person name="Rea M.C."/>
            <person name="O'Sullivan O."/>
            <person name="Ritari J."/>
            <person name="Douillard F.P."/>
            <person name="Paul Ross R."/>
            <person name="Yang R."/>
            <person name="Briner A.E."/>
            <person name="Felis G.E."/>
            <person name="de Vos W.M."/>
            <person name="Barrangou R."/>
            <person name="Klaenhammer T.R."/>
            <person name="Caufield P.W."/>
            <person name="Cui Y."/>
            <person name="Zhang H."/>
            <person name="O'Toole P.W."/>
        </authorList>
    </citation>
    <scope>NUCLEOTIDE SEQUENCE [LARGE SCALE GENOMIC DNA]</scope>
    <source>
        <strain evidence="2 3">DSM 18527</strain>
    </source>
</reference>
<evidence type="ECO:0000313" key="3">
    <source>
        <dbReference type="Proteomes" id="UP000051236"/>
    </source>
</evidence>
<evidence type="ECO:0000313" key="2">
    <source>
        <dbReference type="EMBL" id="KRM30649.1"/>
    </source>
</evidence>
<dbReference type="EMBL" id="AZGA01000088">
    <property type="protein sequence ID" value="KRM30649.1"/>
    <property type="molecule type" value="Genomic_DNA"/>
</dbReference>
<dbReference type="GO" id="GO:0016740">
    <property type="term" value="F:transferase activity"/>
    <property type="evidence" value="ECO:0007669"/>
    <property type="project" value="UniProtKB-KW"/>
</dbReference>
<keyword evidence="2" id="KW-0808">Transferase</keyword>
<dbReference type="eggNOG" id="COG0510">
    <property type="taxonomic scope" value="Bacteria"/>
</dbReference>